<dbReference type="AlphaFoldDB" id="A0A8J7YWM9"/>
<reference evidence="8" key="1">
    <citation type="submission" date="2019-12" db="EMBL/GenBank/DDBJ databases">
        <title>High-Quality draft genome sequences of three cyanobacteria isolated from the limestone walls of the Old Cathedral of Coimbra.</title>
        <authorList>
            <person name="Tiago I."/>
            <person name="Soares F."/>
            <person name="Portugal A."/>
        </authorList>
    </citation>
    <scope>NUCLEOTIDE SEQUENCE</scope>
    <source>
        <strain evidence="8">A</strain>
    </source>
</reference>
<proteinExistence type="predicted"/>
<comment type="subcellular location">
    <subcellularLocation>
        <location evidence="1">Cell membrane</location>
        <topology evidence="1">Multi-pass membrane protein</topology>
    </subcellularLocation>
</comment>
<evidence type="ECO:0000256" key="1">
    <source>
        <dbReference type="ARBA" id="ARBA00004651"/>
    </source>
</evidence>
<sequence>MQTFIIIWLGQLVSTIGSSMSGFALAVWAWEKSGQATALTLWSFFSLLPSVLITPFAGVIVDRGNRKSLMMVGDTVAVLTTVALLWLFLTDDLHLWHLYLLTAIASALTQIQELAYSASISLLVPPQHYVRVSSMRALSGRIAQILAPPLAGFLYAGIGFAGLAIIDIITFAIAITTLAVTTIPQPKLLYDRTRNRSISDLVLSFWQELQSGVRYILQRSSLKALLMMTTLFWFFHDIGDLLYTPMILVRTNNDTRVLGLLAAAAGFGGTVGAILMSVWKGPKRRVDGVLRGMIGAGVSKLVFGLGRVPQVWIPAQVCSSFHFPLMGSCDTALWMTKVEASLQGRVFATQSLMFQTVGAIAALMAGPLTDRVFEPMMRSNHAIAAMLSKIVGTGSGTGIAVLYIISSIGLITVGLSGYAFSQLQAIEPTPPDSD</sequence>
<dbReference type="SUPFAM" id="SSF103473">
    <property type="entry name" value="MFS general substrate transporter"/>
    <property type="match status" value="1"/>
</dbReference>
<dbReference type="InterPro" id="IPR036259">
    <property type="entry name" value="MFS_trans_sf"/>
</dbReference>
<dbReference type="CDD" id="cd06173">
    <property type="entry name" value="MFS_MefA_like"/>
    <property type="match status" value="1"/>
</dbReference>
<evidence type="ECO:0000256" key="3">
    <source>
        <dbReference type="ARBA" id="ARBA00022475"/>
    </source>
</evidence>
<evidence type="ECO:0000256" key="7">
    <source>
        <dbReference type="SAM" id="Phobius"/>
    </source>
</evidence>
<dbReference type="PANTHER" id="PTHR43266:SF2">
    <property type="entry name" value="MAJOR FACILITATOR SUPERFAMILY (MFS) PROFILE DOMAIN-CONTAINING PROTEIN"/>
    <property type="match status" value="1"/>
</dbReference>
<feature type="transmembrane region" description="Helical" evidence="7">
    <location>
        <begin position="257"/>
        <end position="276"/>
    </location>
</feature>
<feature type="transmembrane region" description="Helical" evidence="7">
    <location>
        <begin position="390"/>
        <end position="420"/>
    </location>
</feature>
<comment type="caution">
    <text evidence="8">The sequence shown here is derived from an EMBL/GenBank/DDBJ whole genome shotgun (WGS) entry which is preliminary data.</text>
</comment>
<dbReference type="PANTHER" id="PTHR43266">
    <property type="entry name" value="MACROLIDE-EFFLUX PROTEIN"/>
    <property type="match status" value="1"/>
</dbReference>
<keyword evidence="5 7" id="KW-1133">Transmembrane helix</keyword>
<gene>
    <name evidence="8" type="ORF">GS601_01500</name>
</gene>
<name>A0A8J7YWM9_9CYAN</name>
<keyword evidence="9" id="KW-1185">Reference proteome</keyword>
<keyword evidence="2" id="KW-0813">Transport</keyword>
<keyword evidence="4 7" id="KW-0812">Transmembrane</keyword>
<feature type="transmembrane region" description="Helical" evidence="7">
    <location>
        <begin position="352"/>
        <end position="369"/>
    </location>
</feature>
<accession>A0A8J7YWM9</accession>
<evidence type="ECO:0000313" key="8">
    <source>
        <dbReference type="EMBL" id="NDJ15974.1"/>
    </source>
</evidence>
<dbReference type="Proteomes" id="UP000646053">
    <property type="component" value="Unassembled WGS sequence"/>
</dbReference>
<feature type="transmembrane region" description="Helical" evidence="7">
    <location>
        <begin position="42"/>
        <end position="61"/>
    </location>
</feature>
<dbReference type="GO" id="GO:0022857">
    <property type="term" value="F:transmembrane transporter activity"/>
    <property type="evidence" value="ECO:0007669"/>
    <property type="project" value="InterPro"/>
</dbReference>
<feature type="transmembrane region" description="Helical" evidence="7">
    <location>
        <begin position="68"/>
        <end position="89"/>
    </location>
</feature>
<dbReference type="Gene3D" id="1.20.1250.20">
    <property type="entry name" value="MFS general substrate transporter like domains"/>
    <property type="match status" value="1"/>
</dbReference>
<dbReference type="Pfam" id="PF07690">
    <property type="entry name" value="MFS_1"/>
    <property type="match status" value="1"/>
</dbReference>
<evidence type="ECO:0000313" key="9">
    <source>
        <dbReference type="Proteomes" id="UP000646053"/>
    </source>
</evidence>
<dbReference type="RefSeq" id="WP_162421430.1">
    <property type="nucleotide sequence ID" value="NZ_WVIE01000001.1"/>
</dbReference>
<evidence type="ECO:0000256" key="5">
    <source>
        <dbReference type="ARBA" id="ARBA00022989"/>
    </source>
</evidence>
<dbReference type="InterPro" id="IPR011701">
    <property type="entry name" value="MFS"/>
</dbReference>
<feature type="transmembrane region" description="Helical" evidence="7">
    <location>
        <begin position="145"/>
        <end position="165"/>
    </location>
</feature>
<dbReference type="GO" id="GO:0005886">
    <property type="term" value="C:plasma membrane"/>
    <property type="evidence" value="ECO:0007669"/>
    <property type="project" value="UniProtKB-SubCell"/>
</dbReference>
<keyword evidence="3" id="KW-1003">Cell membrane</keyword>
<dbReference type="EMBL" id="WVIE01000001">
    <property type="protein sequence ID" value="NDJ15974.1"/>
    <property type="molecule type" value="Genomic_DNA"/>
</dbReference>
<evidence type="ECO:0000256" key="2">
    <source>
        <dbReference type="ARBA" id="ARBA00022448"/>
    </source>
</evidence>
<protein>
    <submittedName>
        <fullName evidence="8">MFS transporter</fullName>
    </submittedName>
</protein>
<organism evidence="8 9">
    <name type="scientific">Myxacorys almedinensis A</name>
    <dbReference type="NCBI Taxonomy" id="2690445"/>
    <lineage>
        <taxon>Bacteria</taxon>
        <taxon>Bacillati</taxon>
        <taxon>Cyanobacteriota</taxon>
        <taxon>Cyanophyceae</taxon>
        <taxon>Leptolyngbyales</taxon>
        <taxon>Leptolyngbyaceae</taxon>
        <taxon>Myxacorys</taxon>
        <taxon>Myxacorys almedinensis</taxon>
    </lineage>
</organism>
<evidence type="ECO:0000256" key="6">
    <source>
        <dbReference type="ARBA" id="ARBA00023136"/>
    </source>
</evidence>
<keyword evidence="6 7" id="KW-0472">Membrane</keyword>
<evidence type="ECO:0000256" key="4">
    <source>
        <dbReference type="ARBA" id="ARBA00022692"/>
    </source>
</evidence>